<dbReference type="InterPro" id="IPR027056">
    <property type="entry name" value="Gluconate_2DH_su3"/>
</dbReference>
<gene>
    <name evidence="1" type="ORF">EVA69_06930</name>
</gene>
<sequence>MKTRREFLQGLIVSVGGATALSACSGAATIAATAPGQRGRFYTGNEMALVSRISDLIIPRTETPGALDANVPGYLDGLMTDWASDETRSNHREALQLIAARLDAASGDFLSANEDTSIRVLSELDSIAFSGGSGLGGYRSLKGYITQAYFATEEGAMEELKWVAVPGRWDPSVDITAGD</sequence>
<dbReference type="PROSITE" id="PS51257">
    <property type="entry name" value="PROKAR_LIPOPROTEIN"/>
    <property type="match status" value="1"/>
</dbReference>
<evidence type="ECO:0000313" key="2">
    <source>
        <dbReference type="Proteomes" id="UP000320404"/>
    </source>
</evidence>
<dbReference type="EMBL" id="SHAH01000136">
    <property type="protein sequence ID" value="RZO73068.1"/>
    <property type="molecule type" value="Genomic_DNA"/>
</dbReference>
<dbReference type="Pfam" id="PF13618">
    <property type="entry name" value="Gluconate_2-dh3"/>
    <property type="match status" value="1"/>
</dbReference>
<proteinExistence type="predicted"/>
<accession>A0A520RSC5</accession>
<evidence type="ECO:0000313" key="1">
    <source>
        <dbReference type="EMBL" id="RZO73068.1"/>
    </source>
</evidence>
<organism evidence="1 2">
    <name type="scientific">OM182 bacterium</name>
    <dbReference type="NCBI Taxonomy" id="2510334"/>
    <lineage>
        <taxon>Bacteria</taxon>
        <taxon>Pseudomonadati</taxon>
        <taxon>Pseudomonadota</taxon>
        <taxon>Gammaproteobacteria</taxon>
        <taxon>OMG group</taxon>
        <taxon>OM182 clade</taxon>
    </lineage>
</organism>
<dbReference type="Proteomes" id="UP000320404">
    <property type="component" value="Unassembled WGS sequence"/>
</dbReference>
<dbReference type="InterPro" id="IPR006311">
    <property type="entry name" value="TAT_signal"/>
</dbReference>
<reference evidence="1 2" key="1">
    <citation type="submission" date="2019-02" db="EMBL/GenBank/DDBJ databases">
        <title>Prokaryotic population dynamics and viral predation in marine succession experiment using metagenomics: the confinement effect.</title>
        <authorList>
            <person name="Haro-Moreno J.M."/>
            <person name="Rodriguez-Valera F."/>
            <person name="Lopez-Perez M."/>
        </authorList>
    </citation>
    <scope>NUCLEOTIDE SEQUENCE [LARGE SCALE GENOMIC DNA]</scope>
    <source>
        <strain evidence="1">MED-G158</strain>
    </source>
</reference>
<dbReference type="PROSITE" id="PS51318">
    <property type="entry name" value="TAT"/>
    <property type="match status" value="1"/>
</dbReference>
<comment type="caution">
    <text evidence="1">The sequence shown here is derived from an EMBL/GenBank/DDBJ whole genome shotgun (WGS) entry which is preliminary data.</text>
</comment>
<name>A0A520RSC5_9GAMM</name>
<dbReference type="AlphaFoldDB" id="A0A520RSC5"/>
<protein>
    <submittedName>
        <fullName evidence="1">Gluconate 2-dehydrogenase subunit 3 family protein</fullName>
    </submittedName>
</protein>